<organism evidence="2 3">
    <name type="scientific">Elysia crispata</name>
    <name type="common">lettuce slug</name>
    <dbReference type="NCBI Taxonomy" id="231223"/>
    <lineage>
        <taxon>Eukaryota</taxon>
        <taxon>Metazoa</taxon>
        <taxon>Spiralia</taxon>
        <taxon>Lophotrochozoa</taxon>
        <taxon>Mollusca</taxon>
        <taxon>Gastropoda</taxon>
        <taxon>Heterobranchia</taxon>
        <taxon>Euthyneura</taxon>
        <taxon>Panpulmonata</taxon>
        <taxon>Sacoglossa</taxon>
        <taxon>Placobranchoidea</taxon>
        <taxon>Plakobranchidae</taxon>
        <taxon>Elysia</taxon>
    </lineage>
</organism>
<feature type="region of interest" description="Disordered" evidence="1">
    <location>
        <begin position="61"/>
        <end position="93"/>
    </location>
</feature>
<sequence>MAPCSITSFIPPFSSPKLSVSPNRDIFSTFLKRAKNPGTGPHGHVVWTHDVCCRLQVTQSWNRGRKSGSESDGSNVREMRKRKGRAQREWSCS</sequence>
<evidence type="ECO:0000313" key="3">
    <source>
        <dbReference type="Proteomes" id="UP001283361"/>
    </source>
</evidence>
<proteinExistence type="predicted"/>
<evidence type="ECO:0000313" key="2">
    <source>
        <dbReference type="EMBL" id="KAK3741740.1"/>
    </source>
</evidence>
<gene>
    <name evidence="2" type="ORF">RRG08_015987</name>
</gene>
<accession>A0AAE0YE54</accession>
<dbReference type="AlphaFoldDB" id="A0AAE0YE54"/>
<dbReference type="Proteomes" id="UP001283361">
    <property type="component" value="Unassembled WGS sequence"/>
</dbReference>
<keyword evidence="3" id="KW-1185">Reference proteome</keyword>
<dbReference type="EMBL" id="JAWDGP010006398">
    <property type="protein sequence ID" value="KAK3741740.1"/>
    <property type="molecule type" value="Genomic_DNA"/>
</dbReference>
<evidence type="ECO:0000256" key="1">
    <source>
        <dbReference type="SAM" id="MobiDB-lite"/>
    </source>
</evidence>
<protein>
    <submittedName>
        <fullName evidence="2">Uncharacterized protein</fullName>
    </submittedName>
</protein>
<name>A0AAE0YE54_9GAST</name>
<reference evidence="2" key="1">
    <citation type="journal article" date="2023" name="G3 (Bethesda)">
        <title>A reference genome for the long-term kleptoplast-retaining sea slug Elysia crispata morphotype clarki.</title>
        <authorList>
            <person name="Eastman K.E."/>
            <person name="Pendleton A.L."/>
            <person name="Shaikh M.A."/>
            <person name="Suttiyut T."/>
            <person name="Ogas R."/>
            <person name="Tomko P."/>
            <person name="Gavelis G."/>
            <person name="Widhalm J.R."/>
            <person name="Wisecaver J.H."/>
        </authorList>
    </citation>
    <scope>NUCLEOTIDE SEQUENCE</scope>
    <source>
        <strain evidence="2">ECLA1</strain>
    </source>
</reference>
<comment type="caution">
    <text evidence="2">The sequence shown here is derived from an EMBL/GenBank/DDBJ whole genome shotgun (WGS) entry which is preliminary data.</text>
</comment>